<keyword evidence="1" id="KW-0805">Transcription regulation</keyword>
<sequence length="269" mass="31853">MKYSIGEFADILGVTVDTLRLYEKYGIIRPIKDNKNNYRYFDDLDARNLLQSRWYRSMQIPLQDVAAIIKNPSLDNILEKIEETQKNLQEEIRKSTLLLNEITEISHGFKEIEQSLNKCRIKNIPGMYRIRQTDRNMLLKDDFLRDIVSTWMNILPYTFYSFEIEKREFLSGDDCFRYNWGLAIYEDKIHNFDVPINENVEYISPKICVSSVIFSSEGEYIMRDELDFMTDFINKNNYSIEGNIVGRIVITEKINGKDRSYLEVNIPIK</sequence>
<evidence type="ECO:0000256" key="1">
    <source>
        <dbReference type="ARBA" id="ARBA00023015"/>
    </source>
</evidence>
<feature type="domain" description="HTH merR-type" evidence="5">
    <location>
        <begin position="2"/>
        <end position="71"/>
    </location>
</feature>
<dbReference type="RefSeq" id="WP_054873899.1">
    <property type="nucleotide sequence ID" value="NZ_LKET01000021.1"/>
</dbReference>
<reference evidence="6 7" key="1">
    <citation type="submission" date="2015-09" db="EMBL/GenBank/DDBJ databases">
        <title>Genome sequence of Oxobacter pfennigii DSM 3222.</title>
        <authorList>
            <person name="Poehlein A."/>
            <person name="Bengelsdorf F.R."/>
            <person name="Schiel-Bengelsdorf B."/>
            <person name="Duerre P."/>
            <person name="Daniel R."/>
        </authorList>
    </citation>
    <scope>NUCLEOTIDE SEQUENCE [LARGE SCALE GENOMIC DNA]</scope>
    <source>
        <strain evidence="6 7">DSM 3222</strain>
    </source>
</reference>
<dbReference type="PATRIC" id="fig|36849.3.peg.840"/>
<dbReference type="SMART" id="SM00422">
    <property type="entry name" value="HTH_MERR"/>
    <property type="match status" value="1"/>
</dbReference>
<comment type="caution">
    <text evidence="6">The sequence shown here is derived from an EMBL/GenBank/DDBJ whole genome shotgun (WGS) entry which is preliminary data.</text>
</comment>
<dbReference type="AlphaFoldDB" id="A0A0P8WCD4"/>
<organism evidence="6 7">
    <name type="scientific">Oxobacter pfennigii</name>
    <dbReference type="NCBI Taxonomy" id="36849"/>
    <lineage>
        <taxon>Bacteria</taxon>
        <taxon>Bacillati</taxon>
        <taxon>Bacillota</taxon>
        <taxon>Clostridia</taxon>
        <taxon>Eubacteriales</taxon>
        <taxon>Clostridiaceae</taxon>
        <taxon>Oxobacter</taxon>
    </lineage>
</organism>
<dbReference type="PANTHER" id="PTHR30204">
    <property type="entry name" value="REDOX-CYCLING DRUG-SENSING TRANSCRIPTIONAL ACTIVATOR SOXR"/>
    <property type="match status" value="1"/>
</dbReference>
<evidence type="ECO:0000256" key="2">
    <source>
        <dbReference type="ARBA" id="ARBA00023125"/>
    </source>
</evidence>
<evidence type="ECO:0000313" key="6">
    <source>
        <dbReference type="EMBL" id="KPU45553.1"/>
    </source>
</evidence>
<dbReference type="CDD" id="cd00592">
    <property type="entry name" value="HTH_MerR-like"/>
    <property type="match status" value="1"/>
</dbReference>
<dbReference type="Pfam" id="PF00376">
    <property type="entry name" value="MerR"/>
    <property type="match status" value="1"/>
</dbReference>
<dbReference type="PANTHER" id="PTHR30204:SF94">
    <property type="entry name" value="HEAVY METAL-DEPENDENT TRANSCRIPTIONAL REGULATOR HI_0293-RELATED"/>
    <property type="match status" value="1"/>
</dbReference>
<dbReference type="InterPro" id="IPR047057">
    <property type="entry name" value="MerR_fam"/>
</dbReference>
<dbReference type="InterPro" id="IPR009061">
    <property type="entry name" value="DNA-bd_dom_put_sf"/>
</dbReference>
<protein>
    <submittedName>
        <fullName evidence="6">HTH-type transcriptional activator TipA</fullName>
    </submittedName>
</protein>
<gene>
    <name evidence="6" type="primary">tipA_1</name>
    <name evidence="6" type="ORF">OXPF_07860</name>
</gene>
<keyword evidence="2" id="KW-0238">DNA-binding</keyword>
<dbReference type="OrthoDB" id="9773308at2"/>
<keyword evidence="7" id="KW-1185">Reference proteome</keyword>
<evidence type="ECO:0000256" key="4">
    <source>
        <dbReference type="SAM" id="Coils"/>
    </source>
</evidence>
<proteinExistence type="predicted"/>
<dbReference type="Gene3D" id="1.10.1660.10">
    <property type="match status" value="1"/>
</dbReference>
<dbReference type="STRING" id="36849.OXPF_07860"/>
<dbReference type="GO" id="GO:0003677">
    <property type="term" value="F:DNA binding"/>
    <property type="evidence" value="ECO:0007669"/>
    <property type="project" value="UniProtKB-KW"/>
</dbReference>
<keyword evidence="4" id="KW-0175">Coiled coil</keyword>
<accession>A0A0P8WCD4</accession>
<evidence type="ECO:0000256" key="3">
    <source>
        <dbReference type="ARBA" id="ARBA00023163"/>
    </source>
</evidence>
<dbReference type="SUPFAM" id="SSF46955">
    <property type="entry name" value="Putative DNA-binding domain"/>
    <property type="match status" value="1"/>
</dbReference>
<dbReference type="InterPro" id="IPR000551">
    <property type="entry name" value="MerR-type_HTH_dom"/>
</dbReference>
<name>A0A0P8WCD4_9CLOT</name>
<evidence type="ECO:0000313" key="7">
    <source>
        <dbReference type="Proteomes" id="UP000050326"/>
    </source>
</evidence>
<evidence type="ECO:0000259" key="5">
    <source>
        <dbReference type="PROSITE" id="PS50937"/>
    </source>
</evidence>
<keyword evidence="3" id="KW-0804">Transcription</keyword>
<feature type="coiled-coil region" evidence="4">
    <location>
        <begin position="71"/>
        <end position="101"/>
    </location>
</feature>
<dbReference type="Proteomes" id="UP000050326">
    <property type="component" value="Unassembled WGS sequence"/>
</dbReference>
<dbReference type="PROSITE" id="PS00552">
    <property type="entry name" value="HTH_MERR_1"/>
    <property type="match status" value="1"/>
</dbReference>
<dbReference type="GO" id="GO:0003700">
    <property type="term" value="F:DNA-binding transcription factor activity"/>
    <property type="evidence" value="ECO:0007669"/>
    <property type="project" value="InterPro"/>
</dbReference>
<dbReference type="PROSITE" id="PS50937">
    <property type="entry name" value="HTH_MERR_2"/>
    <property type="match status" value="1"/>
</dbReference>
<dbReference type="EMBL" id="LKET01000021">
    <property type="protein sequence ID" value="KPU45553.1"/>
    <property type="molecule type" value="Genomic_DNA"/>
</dbReference>